<evidence type="ECO:0000256" key="3">
    <source>
        <dbReference type="ARBA" id="ARBA00022475"/>
    </source>
</evidence>
<keyword evidence="12" id="KW-1185">Reference proteome</keyword>
<dbReference type="CDD" id="cd06261">
    <property type="entry name" value="TM_PBP2"/>
    <property type="match status" value="2"/>
</dbReference>
<evidence type="ECO:0000313" key="12">
    <source>
        <dbReference type="Proteomes" id="UP000281431"/>
    </source>
</evidence>
<evidence type="ECO:0000313" key="11">
    <source>
        <dbReference type="EMBL" id="RQH00874.1"/>
    </source>
</evidence>
<feature type="transmembrane region" description="Helical" evidence="8">
    <location>
        <begin position="393"/>
        <end position="415"/>
    </location>
</feature>
<organism evidence="11 12">
    <name type="scientific">Natrarchaeobius chitinivorans</name>
    <dbReference type="NCBI Taxonomy" id="1679083"/>
    <lineage>
        <taxon>Archaea</taxon>
        <taxon>Methanobacteriati</taxon>
        <taxon>Methanobacteriota</taxon>
        <taxon>Stenosarchaea group</taxon>
        <taxon>Halobacteria</taxon>
        <taxon>Halobacteriales</taxon>
        <taxon>Natrialbaceae</taxon>
        <taxon>Natrarchaeobius</taxon>
    </lineage>
</organism>
<feature type="transmembrane region" description="Helical" evidence="8">
    <location>
        <begin position="358"/>
        <end position="381"/>
    </location>
</feature>
<feature type="transmembrane region" description="Helical" evidence="8">
    <location>
        <begin position="221"/>
        <end position="244"/>
    </location>
</feature>
<dbReference type="AlphaFoldDB" id="A0A3N6MAP1"/>
<dbReference type="InterPro" id="IPR035906">
    <property type="entry name" value="MetI-like_sf"/>
</dbReference>
<keyword evidence="3" id="KW-1003">Cell membrane</keyword>
<evidence type="ECO:0000259" key="10">
    <source>
        <dbReference type="PROSITE" id="PS50928"/>
    </source>
</evidence>
<keyword evidence="6 8" id="KW-1133">Transmembrane helix</keyword>
<gene>
    <name evidence="11" type="ORF">EA472_09615</name>
</gene>
<feature type="transmembrane region" description="Helical" evidence="8">
    <location>
        <begin position="531"/>
        <end position="554"/>
    </location>
</feature>
<evidence type="ECO:0000256" key="1">
    <source>
        <dbReference type="ARBA" id="ARBA00004429"/>
    </source>
</evidence>
<feature type="transmembrane region" description="Helical" evidence="8">
    <location>
        <begin position="427"/>
        <end position="445"/>
    </location>
</feature>
<keyword evidence="7 8" id="KW-0472">Membrane</keyword>
<evidence type="ECO:0000256" key="6">
    <source>
        <dbReference type="ARBA" id="ARBA00022989"/>
    </source>
</evidence>
<feature type="transmembrane region" description="Helical" evidence="8">
    <location>
        <begin position="161"/>
        <end position="182"/>
    </location>
</feature>
<comment type="subcellular location">
    <subcellularLocation>
        <location evidence="1">Cell inner membrane</location>
        <topology evidence="1">Multi-pass membrane protein</topology>
    </subcellularLocation>
    <subcellularLocation>
        <location evidence="8">Cell membrane</location>
        <topology evidence="8">Multi-pass membrane protein</topology>
    </subcellularLocation>
</comment>
<feature type="region of interest" description="Disordered" evidence="9">
    <location>
        <begin position="1"/>
        <end position="32"/>
    </location>
</feature>
<feature type="transmembrane region" description="Helical" evidence="8">
    <location>
        <begin position="481"/>
        <end position="502"/>
    </location>
</feature>
<feature type="compositionally biased region" description="Low complexity" evidence="9">
    <location>
        <begin position="20"/>
        <end position="30"/>
    </location>
</feature>
<feature type="transmembrane region" description="Helical" evidence="8">
    <location>
        <begin position="37"/>
        <end position="61"/>
    </location>
</feature>
<feature type="domain" description="ABC transmembrane type-1" evidence="10">
    <location>
        <begin position="82"/>
        <end position="283"/>
    </location>
</feature>
<dbReference type="InterPro" id="IPR000515">
    <property type="entry name" value="MetI-like"/>
</dbReference>
<dbReference type="GO" id="GO:0055085">
    <property type="term" value="P:transmembrane transport"/>
    <property type="evidence" value="ECO:0007669"/>
    <property type="project" value="InterPro"/>
</dbReference>
<keyword evidence="2 8" id="KW-0813">Transport</keyword>
<dbReference type="PANTHER" id="PTHR43357:SF3">
    <property type="entry name" value="FE(3+)-TRANSPORT SYSTEM PERMEASE PROTEIN FBPB 2"/>
    <property type="match status" value="1"/>
</dbReference>
<feature type="transmembrane region" description="Helical" evidence="8">
    <location>
        <begin position="81"/>
        <end position="105"/>
    </location>
</feature>
<protein>
    <submittedName>
        <fullName evidence="11">Iron ABC transporter permease</fullName>
    </submittedName>
</protein>
<comment type="similarity">
    <text evidence="8">Belongs to the binding-protein-dependent transport system permease family.</text>
</comment>
<dbReference type="OrthoDB" id="28023at2157"/>
<feature type="transmembrane region" description="Helical" evidence="8">
    <location>
        <begin position="314"/>
        <end position="338"/>
    </location>
</feature>
<evidence type="ECO:0000256" key="4">
    <source>
        <dbReference type="ARBA" id="ARBA00022519"/>
    </source>
</evidence>
<dbReference type="EMBL" id="REFZ01000005">
    <property type="protein sequence ID" value="RQH00874.1"/>
    <property type="molecule type" value="Genomic_DNA"/>
</dbReference>
<feature type="transmembrane region" description="Helical" evidence="8">
    <location>
        <begin position="264"/>
        <end position="282"/>
    </location>
</feature>
<evidence type="ECO:0000256" key="7">
    <source>
        <dbReference type="ARBA" id="ARBA00023136"/>
    </source>
</evidence>
<dbReference type="PANTHER" id="PTHR43357">
    <property type="entry name" value="INNER MEMBRANE ABC TRANSPORTER PERMEASE PROTEIN YDCV"/>
    <property type="match status" value="1"/>
</dbReference>
<keyword evidence="5 8" id="KW-0812">Transmembrane</keyword>
<dbReference type="Pfam" id="PF00528">
    <property type="entry name" value="BPD_transp_1"/>
    <property type="match status" value="2"/>
</dbReference>
<evidence type="ECO:0000256" key="5">
    <source>
        <dbReference type="ARBA" id="ARBA00022692"/>
    </source>
</evidence>
<dbReference type="GO" id="GO:0005886">
    <property type="term" value="C:plasma membrane"/>
    <property type="evidence" value="ECO:0007669"/>
    <property type="project" value="UniProtKB-SubCell"/>
</dbReference>
<feature type="domain" description="ABC transmembrane type-1" evidence="10">
    <location>
        <begin position="355"/>
        <end position="553"/>
    </location>
</feature>
<dbReference type="PROSITE" id="PS50928">
    <property type="entry name" value="ABC_TM1"/>
    <property type="match status" value="2"/>
</dbReference>
<name>A0A3N6MAP1_NATCH</name>
<keyword evidence="4" id="KW-0997">Cell inner membrane</keyword>
<accession>A0A3N6MAP1</accession>
<feature type="transmembrane region" description="Helical" evidence="8">
    <location>
        <begin position="117"/>
        <end position="141"/>
    </location>
</feature>
<comment type="caution">
    <text evidence="11">The sequence shown here is derived from an EMBL/GenBank/DDBJ whole genome shotgun (WGS) entry which is preliminary data.</text>
</comment>
<evidence type="ECO:0000256" key="9">
    <source>
        <dbReference type="SAM" id="MobiDB-lite"/>
    </source>
</evidence>
<evidence type="ECO:0000256" key="2">
    <source>
        <dbReference type="ARBA" id="ARBA00022448"/>
    </source>
</evidence>
<dbReference type="Proteomes" id="UP000281431">
    <property type="component" value="Unassembled WGS sequence"/>
</dbReference>
<evidence type="ECO:0000256" key="8">
    <source>
        <dbReference type="RuleBase" id="RU363032"/>
    </source>
</evidence>
<reference evidence="11 12" key="1">
    <citation type="submission" date="2018-10" db="EMBL/GenBank/DDBJ databases">
        <title>Natrarchaeobius chitinivorans gen. nov., sp. nov., and Natrarchaeobius haloalkaliphilus sp. nov., alkaliphilic, chitin-utilizing haloarchaea from hypersaline alkaline lakes.</title>
        <authorList>
            <person name="Sorokin D.Y."/>
            <person name="Elcheninov A.G."/>
            <person name="Kostrikina N.A."/>
            <person name="Bale N.J."/>
            <person name="Sinninghe Damste J.S."/>
            <person name="Khijniak T.V."/>
            <person name="Kublanov I.V."/>
            <person name="Toshchakov S.V."/>
        </authorList>
    </citation>
    <scope>NUCLEOTIDE SEQUENCE [LARGE SCALE GENOMIC DNA]</scope>
    <source>
        <strain evidence="11 12">AArcht7</strain>
    </source>
</reference>
<dbReference type="Gene3D" id="1.10.3720.10">
    <property type="entry name" value="MetI-like"/>
    <property type="match status" value="2"/>
</dbReference>
<dbReference type="SUPFAM" id="SSF161098">
    <property type="entry name" value="MetI-like"/>
    <property type="match status" value="2"/>
</dbReference>
<sequence length="559" mass="60314">MTDETDAASSPSAPTPTAPTPADGADASPSTRDARPLGLTLLSGAVAAAMVFPLTWLFFRASEVDPQRAYGIVVRPRTFEILANSLLLMVGVTILSVLVAVPLAVLTVRTDLPYRRFWTIVVSLPLAIPSYIGAFAFVSVFRPRGIVQSWLEPFGVTELPSIYGLHGATIVITMYTYPYVYITTRAALLRMDTSLVDAARTLNHDRITTFRRVTLPQIRPAVVAGALLVALYAVSDFGTPAFLQAEVYTRQIFLEHRSFGGADYAAFLSIQLIVVTLFILAVESRVRGDDTIHTDSIGAGSEDLIRLGRLKYPAMAVCALVGFVTLAVPVLIYLSWLATSQADVPASFQFQWSFVLNSVYVAALAAGVAAVLALPVAYLSARYDTLLGHVFERLTYVGFAIPGIVIGLALVYFGANYGTLDLGPVSISIQHSIPILVFAYVVRFIPQSVGSTRTSVLQVNPRLDEAARTLGHGRLETFRKITLPLIAPGLVAGAALVFLTTMKELPATLMLRPTGFETLVTRIWAAESAGLYGYAAIPALILIVISGLSMVIILRQEDM</sequence>
<proteinExistence type="inferred from homology"/>